<dbReference type="RefSeq" id="WP_289447188.1">
    <property type="nucleotide sequence ID" value="NZ_JAUCGR010000002.1"/>
</dbReference>
<proteinExistence type="inferred from homology"/>
<comment type="similarity">
    <text evidence="2">Belongs to the CDP-glycerol glycerophosphotransferase family.</text>
</comment>
<dbReference type="EMBL" id="JAUCGR010000002">
    <property type="protein sequence ID" value="MDM7831768.1"/>
    <property type="molecule type" value="Genomic_DNA"/>
</dbReference>
<gene>
    <name evidence="7" type="ORF">QRT05_10530</name>
</gene>
<dbReference type="InterPro" id="IPR043149">
    <property type="entry name" value="TagF_N"/>
</dbReference>
<dbReference type="PANTHER" id="PTHR37316:SF3">
    <property type="entry name" value="TEICHOIC ACID GLYCEROL-PHOSPHATE TRANSFERASE"/>
    <property type="match status" value="1"/>
</dbReference>
<keyword evidence="8" id="KW-1185">Reference proteome</keyword>
<keyword evidence="5" id="KW-0777">Teichoic acid biosynthesis</keyword>
<keyword evidence="3" id="KW-1003">Cell membrane</keyword>
<dbReference type="Gene3D" id="3.40.50.12580">
    <property type="match status" value="2"/>
</dbReference>
<dbReference type="InterPro" id="IPR051612">
    <property type="entry name" value="Teichoic_Acid_Biosynth"/>
</dbReference>
<dbReference type="InterPro" id="IPR007554">
    <property type="entry name" value="Glycerophosphate_synth"/>
</dbReference>
<evidence type="ECO:0000256" key="5">
    <source>
        <dbReference type="ARBA" id="ARBA00022944"/>
    </source>
</evidence>
<dbReference type="SUPFAM" id="SSF53756">
    <property type="entry name" value="UDP-Glycosyltransferase/glycogen phosphorylase"/>
    <property type="match status" value="2"/>
</dbReference>
<dbReference type="Proteomes" id="UP001321453">
    <property type="component" value="Unassembled WGS sequence"/>
</dbReference>
<keyword evidence="6" id="KW-0472">Membrane</keyword>
<sequence length="1126" mass="128300">METEGSGMGDGIRRVRRAISRPGLKMLRRLPAPVERRLRRFVEVSPRILLRYRLDGTVLVISGTYEASAGAVRGLELWAVGRSVGLTVPNTAKGSGFAFRIDLDEARRELAVAVDVVDLTLLVAGEGGREVRERLGLFDRTERPQEAVATVVDGVDVVVENTARGFLALHFGDRLAAPPAHRTRALTRTDSGVRVELELSTRNTQVLEAQLVATGRQSGVSVAAPLALVPDPRAGLLQGGHLVYAASGELETSALATAMPDTEETVDVHLVTNPGTALERKVRVHVPAGRHGRRMRSATAEVGERTTLFVPYSTFRAHNLSYRLERYRPEDYRYMRRLSRVGWVFVLTRPFTRIWLIGEVPYKAQDNGYQLFRYLRTTHPARRAYYVIDAASPDRAKLAPYGNVVDLRSRQHIRYTMAASRLIGSHHAEYLLASRDRRVTRWARGVRVFLQHGPTANKNVTLNYGRQGTSERPTERFIVTSELEKRIVVEDYGYRPHQVSVAGFARFDALFEDDVEHERTVLVMPTWRDSLMDEEIFLASDYYANWHGFVHDHALHEALAASGLEVKLLLHPNMRKYADHFESDRVSVIRQDDVDVQRLLKACAVLITDFSSVCWDFSYLHKPVLFFQFDRSMLVKRRAPHIDFDTMLPGPVSTTPATLLADLQAVIGRGLVMTPEHQARADAFLTYRDRHNCERIEGVVAHAWNARVAFERVRNHELAQLGWRWFRRRPAYFRAMRVLNRVARLLPRTDVVLFECDRGVHYGDAPRYLYERLAAREHGLRMVWADNTTTRFTDPRTRKIRRHSPTYWWVASRARYWVNNQNFPTELRPGRKTEFLMTWHGTPLKRMQHDVEQMAGRDDDYHKRAARLTSYWTILLSASAYATRAFRSAFQFTGRVLEVGYPRNDVFSWPGTAERAARVRARLGLADDHRQVILYAPTFRDDERSGVHWKQRLEIDIAGLEAALSDRYVLVVRFHQLVRDALPAQFRSSTFVVDASDYPDVQELMLASDVLVTDYSSLFFDYAALGRPMVFFAYDLPKYRNELRGFYLDYETEVPGPIARTNAELVATLDDLEARWSAYGQRLADFRQTYGPLDDGGASDRVLDAFFGDVIGPARSSLAVPVAAAL</sequence>
<organism evidence="7 8">
    <name type="scientific">Cellulomonas edaphi</name>
    <dbReference type="NCBI Taxonomy" id="3053468"/>
    <lineage>
        <taxon>Bacteria</taxon>
        <taxon>Bacillati</taxon>
        <taxon>Actinomycetota</taxon>
        <taxon>Actinomycetes</taxon>
        <taxon>Micrococcales</taxon>
        <taxon>Cellulomonadaceae</taxon>
        <taxon>Cellulomonas</taxon>
    </lineage>
</organism>
<evidence type="ECO:0000256" key="3">
    <source>
        <dbReference type="ARBA" id="ARBA00022475"/>
    </source>
</evidence>
<comment type="subcellular location">
    <subcellularLocation>
        <location evidence="1">Cell membrane</location>
        <topology evidence="1">Peripheral membrane protein</topology>
    </subcellularLocation>
</comment>
<evidence type="ECO:0000256" key="1">
    <source>
        <dbReference type="ARBA" id="ARBA00004202"/>
    </source>
</evidence>
<name>A0ABT7S811_9CELL</name>
<dbReference type="Pfam" id="PF04464">
    <property type="entry name" value="Glyphos_transf"/>
    <property type="match status" value="2"/>
</dbReference>
<comment type="caution">
    <text evidence="7">The sequence shown here is derived from an EMBL/GenBank/DDBJ whole genome shotgun (WGS) entry which is preliminary data.</text>
</comment>
<keyword evidence="4" id="KW-0808">Transferase</keyword>
<reference evidence="7 8" key="1">
    <citation type="submission" date="2023-06" db="EMBL/GenBank/DDBJ databases">
        <title>Cellulomonas sp. MW9 Whole genome sequence.</title>
        <authorList>
            <person name="Park S."/>
        </authorList>
    </citation>
    <scope>NUCLEOTIDE SEQUENCE [LARGE SCALE GENOMIC DNA]</scope>
    <source>
        <strain evidence="7 8">MW9</strain>
    </source>
</reference>
<accession>A0ABT7S811</accession>
<dbReference type="Gene3D" id="3.40.50.11820">
    <property type="match status" value="2"/>
</dbReference>
<dbReference type="InterPro" id="IPR043148">
    <property type="entry name" value="TagF_C"/>
</dbReference>
<protein>
    <submittedName>
        <fullName evidence="7">CDP-glycerol glycerophosphotransferase family protein</fullName>
    </submittedName>
</protein>
<evidence type="ECO:0000256" key="2">
    <source>
        <dbReference type="ARBA" id="ARBA00010488"/>
    </source>
</evidence>
<evidence type="ECO:0000313" key="8">
    <source>
        <dbReference type="Proteomes" id="UP001321453"/>
    </source>
</evidence>
<evidence type="ECO:0000313" key="7">
    <source>
        <dbReference type="EMBL" id="MDM7831768.1"/>
    </source>
</evidence>
<evidence type="ECO:0000256" key="4">
    <source>
        <dbReference type="ARBA" id="ARBA00022679"/>
    </source>
</evidence>
<dbReference type="PANTHER" id="PTHR37316">
    <property type="entry name" value="TEICHOIC ACID GLYCEROL-PHOSPHATE PRIMASE"/>
    <property type="match status" value="1"/>
</dbReference>
<evidence type="ECO:0000256" key="6">
    <source>
        <dbReference type="ARBA" id="ARBA00023136"/>
    </source>
</evidence>